<feature type="transmembrane region" description="Helical" evidence="1">
    <location>
        <begin position="258"/>
        <end position="280"/>
    </location>
</feature>
<dbReference type="EMBL" id="JAADJT010000005">
    <property type="protein sequence ID" value="NGZ85238.1"/>
    <property type="molecule type" value="Genomic_DNA"/>
</dbReference>
<gene>
    <name evidence="2" type="ORF">GW587_13350</name>
</gene>
<organism evidence="2 3">
    <name type="scientific">Duganella aceris</name>
    <dbReference type="NCBI Taxonomy" id="2703883"/>
    <lineage>
        <taxon>Bacteria</taxon>
        <taxon>Pseudomonadati</taxon>
        <taxon>Pseudomonadota</taxon>
        <taxon>Betaproteobacteria</taxon>
        <taxon>Burkholderiales</taxon>
        <taxon>Oxalobacteraceae</taxon>
        <taxon>Telluria group</taxon>
        <taxon>Duganella</taxon>
    </lineage>
</organism>
<evidence type="ECO:0000256" key="1">
    <source>
        <dbReference type="SAM" id="Phobius"/>
    </source>
</evidence>
<reference evidence="2 3" key="1">
    <citation type="submission" date="2020-01" db="EMBL/GenBank/DDBJ databases">
        <authorList>
            <person name="Lee S.D."/>
        </authorList>
    </citation>
    <scope>NUCLEOTIDE SEQUENCE [LARGE SCALE GENOMIC DNA]</scope>
    <source>
        <strain evidence="2 3">SAP-35</strain>
    </source>
</reference>
<dbReference type="RefSeq" id="WP_166103513.1">
    <property type="nucleotide sequence ID" value="NZ_JAADJT010000005.1"/>
</dbReference>
<feature type="transmembrane region" description="Helical" evidence="1">
    <location>
        <begin position="141"/>
        <end position="163"/>
    </location>
</feature>
<keyword evidence="3" id="KW-1185">Reference proteome</keyword>
<comment type="caution">
    <text evidence="2">The sequence shown here is derived from an EMBL/GenBank/DDBJ whole genome shotgun (WGS) entry which is preliminary data.</text>
</comment>
<protein>
    <submittedName>
        <fullName evidence="2">Uncharacterized protein</fullName>
    </submittedName>
</protein>
<feature type="transmembrane region" description="Helical" evidence="1">
    <location>
        <begin position="89"/>
        <end position="110"/>
    </location>
</feature>
<name>A0ABX0FL47_9BURK</name>
<proteinExistence type="predicted"/>
<keyword evidence="1" id="KW-1133">Transmembrane helix</keyword>
<evidence type="ECO:0000313" key="3">
    <source>
        <dbReference type="Proteomes" id="UP000666369"/>
    </source>
</evidence>
<keyword evidence="1" id="KW-0472">Membrane</keyword>
<reference evidence="3" key="2">
    <citation type="submission" date="2023-07" db="EMBL/GenBank/DDBJ databases">
        <title>Duganella aceri sp. nov., isolated from tree sap.</title>
        <authorList>
            <person name="Kim I.S."/>
        </authorList>
    </citation>
    <scope>NUCLEOTIDE SEQUENCE [LARGE SCALE GENOMIC DNA]</scope>
    <source>
        <strain evidence="3">SAP-35</strain>
    </source>
</reference>
<evidence type="ECO:0000313" key="2">
    <source>
        <dbReference type="EMBL" id="NGZ85238.1"/>
    </source>
</evidence>
<feature type="transmembrane region" description="Helical" evidence="1">
    <location>
        <begin position="175"/>
        <end position="197"/>
    </location>
</feature>
<dbReference type="Proteomes" id="UP000666369">
    <property type="component" value="Unassembled WGS sequence"/>
</dbReference>
<accession>A0ABX0FL47</accession>
<sequence length="295" mass="30596">MKQNSRRPGLGAVARAAAAALQWRLLILWTGCLLLPTAVLSLPVWGLLSGALDYSVHASVLARQLDALAAFDLRDVFAQNVGTVGTAGVLALLITLLLSPLLSGMAITAARVARAGDSARAGFRQLTRGALAQYGRMLRMLVWSVVPLGAALALGGVVMNQVARHNESAITEADAALVSWLGIGVALLLFVLAHATLDAGRAVLALAPERTSAVKAWWSGVVLLARRPLAVLGVWLAVALPGCLVAAVLGVVRANCPPLGVVSVVLGFLIIQLAALALAWTRNARLFALIALADA</sequence>
<feature type="transmembrane region" description="Helical" evidence="1">
    <location>
        <begin position="25"/>
        <end position="48"/>
    </location>
</feature>
<feature type="transmembrane region" description="Helical" evidence="1">
    <location>
        <begin position="229"/>
        <end position="252"/>
    </location>
</feature>
<keyword evidence="1" id="KW-0812">Transmembrane</keyword>